<feature type="domain" description="Integrase catalytic" evidence="12">
    <location>
        <begin position="166"/>
        <end position="269"/>
    </location>
</feature>
<dbReference type="InterPro" id="IPR041588">
    <property type="entry name" value="Integrase_H2C2"/>
</dbReference>
<feature type="compositionally biased region" description="Basic residues" evidence="11">
    <location>
        <begin position="479"/>
        <end position="488"/>
    </location>
</feature>
<keyword evidence="2" id="KW-0479">Metal-binding</keyword>
<evidence type="ECO:0000256" key="10">
    <source>
        <dbReference type="ARBA" id="ARBA00023172"/>
    </source>
</evidence>
<reference evidence="13" key="1">
    <citation type="journal article" date="2012" name="Nat. Biotechnol.">
        <title>Draft genome sequence of pigeonpea (Cajanus cajan), an orphan legume crop of resource-poor farmers.</title>
        <authorList>
            <person name="Varshney R.K."/>
            <person name="Chen W."/>
            <person name="Li Y."/>
            <person name="Bharti A.K."/>
            <person name="Saxena R.K."/>
            <person name="Schlueter J.A."/>
            <person name="Donoghue M.T."/>
            <person name="Azam S."/>
            <person name="Fan G."/>
            <person name="Whaley A.M."/>
            <person name="Farmer A.D."/>
            <person name="Sheridan J."/>
            <person name="Iwata A."/>
            <person name="Tuteja R."/>
            <person name="Penmetsa R.V."/>
            <person name="Wu W."/>
            <person name="Upadhyaya H.D."/>
            <person name="Yang S.P."/>
            <person name="Shah T."/>
            <person name="Saxena K.B."/>
            <person name="Michael T."/>
            <person name="McCombie W.R."/>
            <person name="Yang B."/>
            <person name="Zhang G."/>
            <person name="Yang H."/>
            <person name="Wang J."/>
            <person name="Spillane C."/>
            <person name="Cook D.R."/>
            <person name="May G.D."/>
            <person name="Xu X."/>
            <person name="Jackson S.A."/>
        </authorList>
    </citation>
    <scope>NUCLEOTIDE SEQUENCE [LARGE SCALE GENOMIC DNA]</scope>
</reference>
<evidence type="ECO:0000256" key="4">
    <source>
        <dbReference type="ARBA" id="ARBA00022801"/>
    </source>
</evidence>
<keyword evidence="6" id="KW-0229">DNA integration</keyword>
<dbReference type="InterPro" id="IPR043128">
    <property type="entry name" value="Rev_trsase/Diguanyl_cyclase"/>
</dbReference>
<dbReference type="GO" id="GO:0046872">
    <property type="term" value="F:metal ion binding"/>
    <property type="evidence" value="ECO:0007669"/>
    <property type="project" value="UniProtKB-KW"/>
</dbReference>
<organism evidence="13 14">
    <name type="scientific">Cajanus cajan</name>
    <name type="common">Pigeon pea</name>
    <name type="synonym">Cajanus indicus</name>
    <dbReference type="NCBI Taxonomy" id="3821"/>
    <lineage>
        <taxon>Eukaryota</taxon>
        <taxon>Viridiplantae</taxon>
        <taxon>Streptophyta</taxon>
        <taxon>Embryophyta</taxon>
        <taxon>Tracheophyta</taxon>
        <taxon>Spermatophyta</taxon>
        <taxon>Magnoliopsida</taxon>
        <taxon>eudicotyledons</taxon>
        <taxon>Gunneridae</taxon>
        <taxon>Pentapetalae</taxon>
        <taxon>rosids</taxon>
        <taxon>fabids</taxon>
        <taxon>Fabales</taxon>
        <taxon>Fabaceae</taxon>
        <taxon>Papilionoideae</taxon>
        <taxon>50 kb inversion clade</taxon>
        <taxon>NPAAA clade</taxon>
        <taxon>indigoferoid/millettioid clade</taxon>
        <taxon>Phaseoleae</taxon>
        <taxon>Cajanus</taxon>
    </lineage>
</organism>
<keyword evidence="8" id="KW-0808">Transferase</keyword>
<evidence type="ECO:0000256" key="6">
    <source>
        <dbReference type="ARBA" id="ARBA00022908"/>
    </source>
</evidence>
<feature type="non-terminal residue" evidence="13">
    <location>
        <position position="1"/>
    </location>
</feature>
<dbReference type="SUPFAM" id="SSF53098">
    <property type="entry name" value="Ribonuclease H-like"/>
    <property type="match status" value="1"/>
</dbReference>
<dbReference type="Proteomes" id="UP000075243">
    <property type="component" value="Unassembled WGS sequence"/>
</dbReference>
<proteinExistence type="predicted"/>
<dbReference type="GO" id="GO:0015074">
    <property type="term" value="P:DNA integration"/>
    <property type="evidence" value="ECO:0007669"/>
    <property type="project" value="UniProtKB-KW"/>
</dbReference>
<dbReference type="PANTHER" id="PTHR37984:SF5">
    <property type="entry name" value="PROTEIN NYNRIN-LIKE"/>
    <property type="match status" value="1"/>
</dbReference>
<dbReference type="FunFam" id="1.10.340.70:FF:000001">
    <property type="entry name" value="Retrovirus-related Pol polyprotein from transposon gypsy-like Protein"/>
    <property type="match status" value="1"/>
</dbReference>
<evidence type="ECO:0000256" key="11">
    <source>
        <dbReference type="SAM" id="MobiDB-lite"/>
    </source>
</evidence>
<dbReference type="GO" id="GO:0003964">
    <property type="term" value="F:RNA-directed DNA polymerase activity"/>
    <property type="evidence" value="ECO:0007669"/>
    <property type="project" value="UniProtKB-KW"/>
</dbReference>
<dbReference type="GO" id="GO:0004190">
    <property type="term" value="F:aspartic-type endopeptidase activity"/>
    <property type="evidence" value="ECO:0007669"/>
    <property type="project" value="UniProtKB-KW"/>
</dbReference>
<keyword evidence="10" id="KW-0233">DNA recombination</keyword>
<evidence type="ECO:0000256" key="5">
    <source>
        <dbReference type="ARBA" id="ARBA00022842"/>
    </source>
</evidence>
<dbReference type="Gramene" id="C.cajan_26545.t">
    <property type="protein sequence ID" value="C.cajan_26545.t"/>
    <property type="gene ID" value="C.cajan_26545"/>
</dbReference>
<dbReference type="Gene3D" id="1.10.340.70">
    <property type="match status" value="1"/>
</dbReference>
<evidence type="ECO:0000256" key="7">
    <source>
        <dbReference type="ARBA" id="ARBA00022918"/>
    </source>
</evidence>
<evidence type="ECO:0000256" key="2">
    <source>
        <dbReference type="ARBA" id="ARBA00022723"/>
    </source>
</evidence>
<dbReference type="GO" id="GO:0006310">
    <property type="term" value="P:DNA recombination"/>
    <property type="evidence" value="ECO:0007669"/>
    <property type="project" value="UniProtKB-KW"/>
</dbReference>
<dbReference type="EMBL" id="KQ483457">
    <property type="protein sequence ID" value="KYP50314.1"/>
    <property type="molecule type" value="Genomic_DNA"/>
</dbReference>
<dbReference type="GO" id="GO:0003887">
    <property type="term" value="F:DNA-directed DNA polymerase activity"/>
    <property type="evidence" value="ECO:0007669"/>
    <property type="project" value="UniProtKB-KW"/>
</dbReference>
<sequence>VMPFGLCNAPSTFQAIMNELLKPFLRNFVVVFFSKHLNNKCISPNSWAMIIQYITNQGLVMLLLMLCLASRYSRNPLRTTLLQEFHQTPLGGHLGVAKTLHRLQANFFWTHMRKDVQTFVAQCSTCQLMKYETKRPAGLLQPLLVTSSIWEDLSLDFITGLPTSQDMVCKLHGFPRSLVLDRDPIFISHFWRELFKLSGTKLRMRTSYHPESDSQTKVFNRVLEQYLRSFVHEKPSQWSKFISLAEWSYNTSVHSGTGLTPYEITYGKPPPTIPHYILGSSNIEVIDSVLTTREALYELLQKRLSKAQATMKHSADSKRRDVHYKVGDWVYVKLRPYRQLSVSGSYHKLSKRFYGPFQITKQIGSVAYRLQLPPSSKIHPVFHCSLLKPHQGPLVPHSTSFPIPAIENHPIVEPLTILDCKLDGSTSPPTKLVLVQWLGLAPEDTSWENWEDLRHIYHLEDKVFFPGEGDDNNMANTPRPKRISKRPSHLQDFV</sequence>
<evidence type="ECO:0000256" key="9">
    <source>
        <dbReference type="ARBA" id="ARBA00023125"/>
    </source>
</evidence>
<keyword evidence="5" id="KW-0460">Magnesium</keyword>
<dbReference type="InterPro" id="IPR043502">
    <property type="entry name" value="DNA/RNA_pol_sf"/>
</dbReference>
<keyword evidence="8" id="KW-0548">Nucleotidyltransferase</keyword>
<dbReference type="SUPFAM" id="SSF54160">
    <property type="entry name" value="Chromo domain-like"/>
    <property type="match status" value="1"/>
</dbReference>
<evidence type="ECO:0000313" key="14">
    <source>
        <dbReference type="Proteomes" id="UP000075243"/>
    </source>
</evidence>
<dbReference type="GO" id="GO:0006508">
    <property type="term" value="P:proteolysis"/>
    <property type="evidence" value="ECO:0007669"/>
    <property type="project" value="UniProtKB-KW"/>
</dbReference>
<keyword evidence="8" id="KW-0239">DNA-directed DNA polymerase</keyword>
<evidence type="ECO:0000256" key="1">
    <source>
        <dbReference type="ARBA" id="ARBA00022670"/>
    </source>
</evidence>
<dbReference type="InterPro" id="IPR016197">
    <property type="entry name" value="Chromo-like_dom_sf"/>
</dbReference>
<dbReference type="InterPro" id="IPR050951">
    <property type="entry name" value="Retrovirus_Pol_polyprotein"/>
</dbReference>
<keyword evidence="1" id="KW-0645">Protease</keyword>
<dbReference type="Pfam" id="PF17921">
    <property type="entry name" value="Integrase_H2C2"/>
    <property type="match status" value="1"/>
</dbReference>
<dbReference type="InterPro" id="IPR012337">
    <property type="entry name" value="RNaseH-like_sf"/>
</dbReference>
<keyword evidence="7" id="KW-0695">RNA-directed DNA polymerase</keyword>
<dbReference type="AlphaFoldDB" id="A0A151S6A4"/>
<evidence type="ECO:0000313" key="13">
    <source>
        <dbReference type="EMBL" id="KYP50314.1"/>
    </source>
</evidence>
<dbReference type="Gene3D" id="3.30.70.270">
    <property type="match status" value="1"/>
</dbReference>
<dbReference type="Pfam" id="PF24626">
    <property type="entry name" value="SH3_Tf2-1"/>
    <property type="match status" value="1"/>
</dbReference>
<keyword evidence="9" id="KW-0238">DNA-binding</keyword>
<keyword evidence="3" id="KW-0064">Aspartyl protease</keyword>
<dbReference type="InterPro" id="IPR001584">
    <property type="entry name" value="Integrase_cat-core"/>
</dbReference>
<evidence type="ECO:0000256" key="3">
    <source>
        <dbReference type="ARBA" id="ARBA00022750"/>
    </source>
</evidence>
<keyword evidence="4" id="KW-0378">Hydrolase</keyword>
<dbReference type="SUPFAM" id="SSF56672">
    <property type="entry name" value="DNA/RNA polymerases"/>
    <property type="match status" value="1"/>
</dbReference>
<dbReference type="PANTHER" id="PTHR37984">
    <property type="entry name" value="PROTEIN CBG26694"/>
    <property type="match status" value="1"/>
</dbReference>
<keyword evidence="14" id="KW-1185">Reference proteome</keyword>
<gene>
    <name evidence="13" type="ORF">KK1_027889</name>
</gene>
<dbReference type="PROSITE" id="PS50994">
    <property type="entry name" value="INTEGRASE"/>
    <property type="match status" value="1"/>
</dbReference>
<evidence type="ECO:0000259" key="12">
    <source>
        <dbReference type="PROSITE" id="PS50994"/>
    </source>
</evidence>
<name>A0A151S6A4_CAJCA</name>
<dbReference type="InterPro" id="IPR056924">
    <property type="entry name" value="SH3_Tf2-1"/>
</dbReference>
<dbReference type="Gene3D" id="3.30.420.10">
    <property type="entry name" value="Ribonuclease H-like superfamily/Ribonuclease H"/>
    <property type="match status" value="1"/>
</dbReference>
<dbReference type="InterPro" id="IPR036397">
    <property type="entry name" value="RNaseH_sf"/>
</dbReference>
<evidence type="ECO:0000256" key="8">
    <source>
        <dbReference type="ARBA" id="ARBA00022932"/>
    </source>
</evidence>
<feature type="region of interest" description="Disordered" evidence="11">
    <location>
        <begin position="467"/>
        <end position="494"/>
    </location>
</feature>
<accession>A0A151S6A4</accession>
<dbReference type="GO" id="GO:0003677">
    <property type="term" value="F:DNA binding"/>
    <property type="evidence" value="ECO:0007669"/>
    <property type="project" value="UniProtKB-KW"/>
</dbReference>
<protein>
    <submittedName>
        <fullName evidence="13">Transposon Ty3-I Gag-Pol polyprotein</fullName>
    </submittedName>
</protein>